<dbReference type="Pfam" id="PF17900">
    <property type="entry name" value="Peptidase_M1_N"/>
    <property type="match status" value="1"/>
</dbReference>
<dbReference type="Proteomes" id="UP000278288">
    <property type="component" value="Chromosome"/>
</dbReference>
<evidence type="ECO:0000313" key="5">
    <source>
        <dbReference type="EMBL" id="AZA89701.1"/>
    </source>
</evidence>
<dbReference type="KEGG" id="cnk:EG343_03160"/>
<dbReference type="EMBL" id="CP033923">
    <property type="protein sequence ID" value="AZA89701.1"/>
    <property type="molecule type" value="Genomic_DNA"/>
</dbReference>
<comment type="cofactor">
    <cofactor evidence="2">
        <name>Zn(2+)</name>
        <dbReference type="ChEBI" id="CHEBI:29105"/>
    </cofactor>
    <text evidence="2">Binds 1 zinc ion per subunit.</text>
</comment>
<evidence type="ECO:0000256" key="1">
    <source>
        <dbReference type="PIRSR" id="PIRSR634015-1"/>
    </source>
</evidence>
<evidence type="ECO:0000313" key="6">
    <source>
        <dbReference type="Proteomes" id="UP000278288"/>
    </source>
</evidence>
<dbReference type="GO" id="GO:0008237">
    <property type="term" value="F:metallopeptidase activity"/>
    <property type="evidence" value="ECO:0007669"/>
    <property type="project" value="InterPro"/>
</dbReference>
<dbReference type="InterPro" id="IPR045357">
    <property type="entry name" value="Aminopeptidase_N-like_N"/>
</dbReference>
<evidence type="ECO:0000259" key="4">
    <source>
        <dbReference type="Pfam" id="PF17900"/>
    </source>
</evidence>
<reference evidence="5 6" key="1">
    <citation type="submission" date="2018-11" db="EMBL/GenBank/DDBJ databases">
        <title>Proposal to divide the Flavobacteriaceae and reorganize its genera based on Amino Acid Identity values calculated from whole genome sequences.</title>
        <authorList>
            <person name="Nicholson A.C."/>
            <person name="Gulvik C.A."/>
            <person name="Whitney A.M."/>
            <person name="Humrighouse B.W."/>
            <person name="Bell M."/>
            <person name="Holmes B."/>
            <person name="Steigerwalt A.G."/>
            <person name="Villarma A."/>
            <person name="Sheth M."/>
            <person name="Batra D."/>
            <person name="Pryor J."/>
            <person name="Bernardet J.-F."/>
            <person name="Hugo C."/>
            <person name="Kampfer P."/>
            <person name="Newman J."/>
            <person name="McQuiston J.R."/>
        </authorList>
    </citation>
    <scope>NUCLEOTIDE SEQUENCE [LARGE SCALE GENOMIC DNA]</scope>
    <source>
        <strain evidence="5 6">G0041</strain>
    </source>
</reference>
<feature type="active site" description="Proton donor" evidence="1">
    <location>
        <position position="411"/>
    </location>
</feature>
<dbReference type="PANTHER" id="PTHR45726">
    <property type="entry name" value="LEUKOTRIENE A-4 HYDROLASE"/>
    <property type="match status" value="1"/>
</dbReference>
<feature type="active site" description="Proton acceptor" evidence="1">
    <location>
        <position position="337"/>
    </location>
</feature>
<name>A0AAD0YM18_CHRNA</name>
<dbReference type="RefSeq" id="WP_123856165.1">
    <property type="nucleotide sequence ID" value="NZ_CP033923.1"/>
</dbReference>
<dbReference type="GO" id="GO:0008270">
    <property type="term" value="F:zinc ion binding"/>
    <property type="evidence" value="ECO:0007669"/>
    <property type="project" value="InterPro"/>
</dbReference>
<dbReference type="Pfam" id="PF01433">
    <property type="entry name" value="Peptidase_M1"/>
    <property type="match status" value="1"/>
</dbReference>
<keyword evidence="2" id="KW-0479">Metal-binding</keyword>
<dbReference type="CDD" id="cd09603">
    <property type="entry name" value="M1_APN_like"/>
    <property type="match status" value="1"/>
</dbReference>
<feature type="binding site" evidence="2">
    <location>
        <position position="340"/>
    </location>
    <ligand>
        <name>Zn(2+)</name>
        <dbReference type="ChEBI" id="CHEBI:29105"/>
        <note>catalytic</note>
    </ligand>
</feature>
<accession>A0AAD0YM18</accession>
<gene>
    <name evidence="5" type="ORF">EG343_03160</name>
</gene>
<evidence type="ECO:0000256" key="2">
    <source>
        <dbReference type="PIRSR" id="PIRSR634015-3"/>
    </source>
</evidence>
<protein>
    <submittedName>
        <fullName evidence="5">M1 family peptidase</fullName>
    </submittedName>
</protein>
<dbReference type="Gene3D" id="2.60.40.1730">
    <property type="entry name" value="tricorn interacting facor f3 domain"/>
    <property type="match status" value="1"/>
</dbReference>
<feature type="domain" description="Aminopeptidase N-like N-terminal" evidence="4">
    <location>
        <begin position="47"/>
        <end position="222"/>
    </location>
</feature>
<feature type="binding site" evidence="2">
    <location>
        <position position="336"/>
    </location>
    <ligand>
        <name>Zn(2+)</name>
        <dbReference type="ChEBI" id="CHEBI:29105"/>
        <note>catalytic</note>
    </ligand>
</feature>
<dbReference type="InterPro" id="IPR042097">
    <property type="entry name" value="Aminopeptidase_N-like_N_sf"/>
</dbReference>
<dbReference type="SUPFAM" id="SSF55486">
    <property type="entry name" value="Metalloproteases ('zincins'), catalytic domain"/>
    <property type="match status" value="1"/>
</dbReference>
<dbReference type="InterPro" id="IPR014782">
    <property type="entry name" value="Peptidase_M1_dom"/>
</dbReference>
<dbReference type="InterPro" id="IPR034015">
    <property type="entry name" value="M1_LTA4H"/>
</dbReference>
<keyword evidence="2" id="KW-0862">Zinc</keyword>
<evidence type="ECO:0000259" key="3">
    <source>
        <dbReference type="Pfam" id="PF01433"/>
    </source>
</evidence>
<proteinExistence type="predicted"/>
<feature type="binding site" evidence="2">
    <location>
        <position position="359"/>
    </location>
    <ligand>
        <name>Zn(2+)</name>
        <dbReference type="ChEBI" id="CHEBI:29105"/>
        <note>catalytic</note>
    </ligand>
</feature>
<organism evidence="5 6">
    <name type="scientific">Chryseobacterium nakagawai</name>
    <dbReference type="NCBI Taxonomy" id="1241982"/>
    <lineage>
        <taxon>Bacteria</taxon>
        <taxon>Pseudomonadati</taxon>
        <taxon>Bacteroidota</taxon>
        <taxon>Flavobacteriia</taxon>
        <taxon>Flavobacteriales</taxon>
        <taxon>Weeksellaceae</taxon>
        <taxon>Chryseobacterium group</taxon>
        <taxon>Chryseobacterium</taxon>
    </lineage>
</organism>
<sequence>MKKLSYTLLLISGFAFGQLFERDKVYTKQDTLKGSNTPFRDFWDVKKYNFSVEPDFEQKSIKGTNKISFEIIKNVANPIFQIDLQQPMKAGKITASFPIASSKQDGDFIFITAKKNFKKGEKYTIDIDYSGNPRIAKNAPWDGGWVFTQDKNGNPWMSPAVQGIGSSIWLPTKDIWSDEPDNGIIMKIITPNDLVGVGNGRLIDKKTNGNKTAYTWEVKNPINDYSIIPNIGKYVNFKDTFDGEKGKLDLDYWVLDYNLEKAKKQFEQVKPMLSAFEHWFGPYPFYEDSYKLVDSPYLGMEHQSNVAYGNDYQNGYRGKDLSGTGIGLKWDYIIIHESGHEWFANNITAKDEADMWIHESFTMYSEVLFTENYLDKKSADIYIIGLRGKIDNDVPIIGKYGVRNEGSGDMYPKGANMLHTIRQVINNDEKFRQILRGLGKEFYHQTVTTKQIEDYISSKSGIDFSTVFDQYLRTIKIPTLEYTQNEDSLKFRYTNVVKNLKLPIIINGDQTINPTEEWQTVKLKKSTPVELNKNYYINYLSVQ</sequence>
<dbReference type="PANTHER" id="PTHR45726:SF3">
    <property type="entry name" value="LEUKOTRIENE A-4 HYDROLASE"/>
    <property type="match status" value="1"/>
</dbReference>
<dbReference type="AlphaFoldDB" id="A0AAD0YM18"/>
<dbReference type="Gene3D" id="1.10.390.10">
    <property type="entry name" value="Neutral Protease Domain 2"/>
    <property type="match status" value="1"/>
</dbReference>
<dbReference type="InterPro" id="IPR027268">
    <property type="entry name" value="Peptidase_M4/M1_CTD_sf"/>
</dbReference>
<dbReference type="SUPFAM" id="SSF63737">
    <property type="entry name" value="Leukotriene A4 hydrolase N-terminal domain"/>
    <property type="match status" value="1"/>
</dbReference>
<feature type="domain" description="Peptidase M1 membrane alanine aminopeptidase" evidence="3">
    <location>
        <begin position="267"/>
        <end position="471"/>
    </location>
</feature>
<keyword evidence="6" id="KW-1185">Reference proteome</keyword>